<dbReference type="InterPro" id="IPR032259">
    <property type="entry name" value="HIBYL-CoA-H"/>
</dbReference>
<dbReference type="Proteomes" id="UP000051086">
    <property type="component" value="Unassembled WGS sequence"/>
</dbReference>
<proteinExistence type="predicted"/>
<dbReference type="AlphaFoldDB" id="A0A0P1FPK6"/>
<accession>A0A0P1FPK6</accession>
<dbReference type="SUPFAM" id="SSF52096">
    <property type="entry name" value="ClpP/crotonase"/>
    <property type="match status" value="1"/>
</dbReference>
<dbReference type="GO" id="GO:0005829">
    <property type="term" value="C:cytosol"/>
    <property type="evidence" value="ECO:0007669"/>
    <property type="project" value="TreeGrafter"/>
</dbReference>
<reference evidence="6 8" key="1">
    <citation type="submission" date="2015-09" db="EMBL/GenBank/DDBJ databases">
        <authorList>
            <consortium name="Swine Surveillance"/>
        </authorList>
    </citation>
    <scope>NUCLEOTIDE SEQUENCE [LARGE SCALE GENOMIC DNA]</scope>
    <source>
        <strain evidence="6 8">5120</strain>
    </source>
</reference>
<dbReference type="Gene3D" id="3.90.226.10">
    <property type="entry name" value="2-enoyl-CoA Hydratase, Chain A, domain 1"/>
    <property type="match status" value="1"/>
</dbReference>
<dbReference type="RefSeq" id="WP_058241895.1">
    <property type="nucleotide sequence ID" value="NZ_CYSB01000025.1"/>
</dbReference>
<dbReference type="EMBL" id="CYSC01000007">
    <property type="protein sequence ID" value="CUH70555.1"/>
    <property type="molecule type" value="Genomic_DNA"/>
</dbReference>
<keyword evidence="3" id="KW-0378">Hydrolase</keyword>
<dbReference type="OrthoDB" id="9790967at2"/>
<dbReference type="CDD" id="cd06558">
    <property type="entry name" value="crotonase-like"/>
    <property type="match status" value="1"/>
</dbReference>
<dbReference type="GO" id="GO:0016829">
    <property type="term" value="F:lyase activity"/>
    <property type="evidence" value="ECO:0007669"/>
    <property type="project" value="UniProtKB-KW"/>
</dbReference>
<dbReference type="InterPro" id="IPR045004">
    <property type="entry name" value="ECH_dom"/>
</dbReference>
<dbReference type="Proteomes" id="UP000051887">
    <property type="component" value="Unassembled WGS sequence"/>
</dbReference>
<protein>
    <recommendedName>
        <fullName evidence="2">3-hydroxyisobutyryl-CoA hydrolase</fullName>
        <ecNumber evidence="2">3.1.2.4</ecNumber>
    </recommendedName>
</protein>
<dbReference type="NCBIfam" id="NF004127">
    <property type="entry name" value="PRK05617.1"/>
    <property type="match status" value="1"/>
</dbReference>
<reference evidence="5 7" key="2">
    <citation type="submission" date="2015-09" db="EMBL/GenBank/DDBJ databases">
        <authorList>
            <person name="Rodrigo-Torres L."/>
            <person name="Arahal D.R."/>
        </authorList>
    </citation>
    <scope>NUCLEOTIDE SEQUENCE [LARGE SCALE GENOMIC DNA]</scope>
    <source>
        <strain evidence="5 7">CECT 5118</strain>
    </source>
</reference>
<dbReference type="Pfam" id="PF16113">
    <property type="entry name" value="ECH_2"/>
    <property type="match status" value="1"/>
</dbReference>
<dbReference type="GO" id="GO:0006574">
    <property type="term" value="P:L-valine catabolic process"/>
    <property type="evidence" value="ECO:0007669"/>
    <property type="project" value="TreeGrafter"/>
</dbReference>
<gene>
    <name evidence="6" type="primary">caiD_1</name>
    <name evidence="5" type="ORF">TL5118_01351</name>
    <name evidence="6" type="ORF">TL5120_00332</name>
</gene>
<organism evidence="6 8">
    <name type="scientific">Thalassovita autumnalis</name>
    <dbReference type="NCBI Taxonomy" id="2072972"/>
    <lineage>
        <taxon>Bacteria</taxon>
        <taxon>Pseudomonadati</taxon>
        <taxon>Pseudomonadota</taxon>
        <taxon>Alphaproteobacteria</taxon>
        <taxon>Rhodobacterales</taxon>
        <taxon>Roseobacteraceae</taxon>
        <taxon>Thalassovita</taxon>
    </lineage>
</organism>
<name>A0A0P1FPK6_9RHOB</name>
<evidence type="ECO:0000256" key="3">
    <source>
        <dbReference type="ARBA" id="ARBA00022801"/>
    </source>
</evidence>
<evidence type="ECO:0000313" key="8">
    <source>
        <dbReference type="Proteomes" id="UP000051887"/>
    </source>
</evidence>
<dbReference type="PANTHER" id="PTHR43176:SF3">
    <property type="entry name" value="3-HYDROXYISOBUTYRYL-COA HYDROLASE, MITOCHONDRIAL"/>
    <property type="match status" value="1"/>
</dbReference>
<sequence length="343" mass="36926">MADIHTRIDGQIGRITLTRPKALNALSYEMCLEIEKALDAWATDDAVKMVLLDAEGERAFCAGGDIAAMYEAGTKGEYEIARTFWRDEYRMNAKLFNFPKPVASLMQGFTMGGGVGIGCHGSHRVVGESSQIAMPETGIGLIPDVGGTLILARAPGRIGEYLGATGGRIGPADAIHAGFADYFVPEEKWAALTAELAQTGDWEAIDRAAEKSPDGVLAGQQDEIDTLFAGDGLTDVLNALNGADSDFAAKALKTLTRVSPLSAGCTIELVHRARATDEIKKALEQEFRFTYRSMDMGDFLEGVRAQIIDKDRTPTWKHGSPAEVTSLEITQMLLPLGDDALKI</sequence>
<evidence type="ECO:0000313" key="7">
    <source>
        <dbReference type="Proteomes" id="UP000051086"/>
    </source>
</evidence>
<evidence type="ECO:0000256" key="2">
    <source>
        <dbReference type="ARBA" id="ARBA00011915"/>
    </source>
</evidence>
<evidence type="ECO:0000256" key="1">
    <source>
        <dbReference type="ARBA" id="ARBA00001709"/>
    </source>
</evidence>
<dbReference type="PANTHER" id="PTHR43176">
    <property type="entry name" value="3-HYDROXYISOBUTYRYL-COA HYDROLASE-RELATED"/>
    <property type="match status" value="1"/>
</dbReference>
<dbReference type="EMBL" id="CYSB01000025">
    <property type="protein sequence ID" value="CUH65541.1"/>
    <property type="molecule type" value="Genomic_DNA"/>
</dbReference>
<evidence type="ECO:0000313" key="5">
    <source>
        <dbReference type="EMBL" id="CUH65541.1"/>
    </source>
</evidence>
<dbReference type="GO" id="GO:0003860">
    <property type="term" value="F:3-hydroxyisobutyryl-CoA hydrolase activity"/>
    <property type="evidence" value="ECO:0007669"/>
    <property type="project" value="UniProtKB-EC"/>
</dbReference>
<evidence type="ECO:0000313" key="6">
    <source>
        <dbReference type="EMBL" id="CUH70555.1"/>
    </source>
</evidence>
<evidence type="ECO:0000259" key="4">
    <source>
        <dbReference type="Pfam" id="PF16113"/>
    </source>
</evidence>
<keyword evidence="7" id="KW-1185">Reference proteome</keyword>
<dbReference type="InterPro" id="IPR029045">
    <property type="entry name" value="ClpP/crotonase-like_dom_sf"/>
</dbReference>
<dbReference type="EC" id="3.1.2.4" evidence="2"/>
<feature type="domain" description="Enoyl-CoA hydratase/isomerase" evidence="4">
    <location>
        <begin position="12"/>
        <end position="332"/>
    </location>
</feature>
<keyword evidence="6" id="KW-0456">Lyase</keyword>
<comment type="catalytic activity">
    <reaction evidence="1">
        <text>3-hydroxy-2-methylpropanoyl-CoA + H2O = 3-hydroxy-2-methylpropanoate + CoA + H(+)</text>
        <dbReference type="Rhea" id="RHEA:20888"/>
        <dbReference type="ChEBI" id="CHEBI:11805"/>
        <dbReference type="ChEBI" id="CHEBI:15377"/>
        <dbReference type="ChEBI" id="CHEBI:15378"/>
        <dbReference type="ChEBI" id="CHEBI:57287"/>
        <dbReference type="ChEBI" id="CHEBI:57340"/>
        <dbReference type="EC" id="3.1.2.4"/>
    </reaction>
</comment>